<dbReference type="Pfam" id="PF01201">
    <property type="entry name" value="Ribosomal_S8e"/>
    <property type="match status" value="1"/>
</dbReference>
<evidence type="ECO:0000256" key="2">
    <source>
        <dbReference type="ARBA" id="ARBA00005424"/>
    </source>
</evidence>
<dbReference type="AlphaFoldDB" id="A0A811ZPP2"/>
<feature type="compositionally biased region" description="Basic and acidic residues" evidence="6">
    <location>
        <begin position="9"/>
        <end position="33"/>
    </location>
</feature>
<feature type="region of interest" description="Disordered" evidence="6">
    <location>
        <begin position="1"/>
        <end position="54"/>
    </location>
</feature>
<proteinExistence type="inferred from homology"/>
<dbReference type="GO" id="GO:0006364">
    <property type="term" value="P:rRNA processing"/>
    <property type="evidence" value="ECO:0007669"/>
    <property type="project" value="UniProtKB-KW"/>
</dbReference>
<dbReference type="Gene3D" id="2.40.10.310">
    <property type="match status" value="1"/>
</dbReference>
<keyword evidence="4" id="KW-0698">rRNA processing</keyword>
<evidence type="ECO:0000313" key="8">
    <source>
        <dbReference type="Proteomes" id="UP000645828"/>
    </source>
</evidence>
<protein>
    <submittedName>
        <fullName evidence="7">(raccoon dog) hypothetical protein</fullName>
    </submittedName>
</protein>
<evidence type="ECO:0000256" key="1">
    <source>
        <dbReference type="ARBA" id="ARBA00004604"/>
    </source>
</evidence>
<gene>
    <name evidence="7" type="ORF">NYPRO_LOCUS23008</name>
</gene>
<dbReference type="GO" id="GO:0005730">
    <property type="term" value="C:nucleolus"/>
    <property type="evidence" value="ECO:0007669"/>
    <property type="project" value="UniProtKB-SubCell"/>
</dbReference>
<evidence type="ECO:0000256" key="3">
    <source>
        <dbReference type="ARBA" id="ARBA00022517"/>
    </source>
</evidence>
<keyword evidence="5" id="KW-0539">Nucleus</keyword>
<evidence type="ECO:0000256" key="6">
    <source>
        <dbReference type="SAM" id="MobiDB-lite"/>
    </source>
</evidence>
<name>A0A811ZPP2_NYCPR</name>
<comment type="subcellular location">
    <subcellularLocation>
        <location evidence="1">Nucleus</location>
        <location evidence="1">Nucleolus</location>
    </subcellularLocation>
</comment>
<keyword evidence="8" id="KW-1185">Reference proteome</keyword>
<evidence type="ECO:0000256" key="4">
    <source>
        <dbReference type="ARBA" id="ARBA00022552"/>
    </source>
</evidence>
<dbReference type="PANTHER" id="PTHR12642">
    <property type="entry name" value="RIBOSOME BIOGENESIS PROTEIN NSA2 HOMOLOG"/>
    <property type="match status" value="1"/>
</dbReference>
<dbReference type="InterPro" id="IPR022309">
    <property type="entry name" value="Ribosomal_Se8/biogenesis_NSA2"/>
</dbReference>
<evidence type="ECO:0000313" key="7">
    <source>
        <dbReference type="EMBL" id="CAD7690214.1"/>
    </source>
</evidence>
<sequence>MLYTGSAMDYHEEKRKKRGQEAHDHSKKAKEIIGLKAKNTKQKNDRKTPQGAVPAYLLDRKKAGKWEVPLPEVHAQGETEVLKHGRGWFPKLKATFCLPILIVEKDPSSPLYTMSGVITKCTVLVVDVSEVGLVTNNPENDGGLDAVLLV</sequence>
<accession>A0A811ZPP2</accession>
<keyword evidence="3" id="KW-0690">Ribosome biogenesis</keyword>
<comment type="caution">
    <text evidence="7">The sequence shown here is derived from an EMBL/GenBank/DDBJ whole genome shotgun (WGS) entry which is preliminary data.</text>
</comment>
<dbReference type="EMBL" id="CAJHUB010000769">
    <property type="protein sequence ID" value="CAD7690214.1"/>
    <property type="molecule type" value="Genomic_DNA"/>
</dbReference>
<dbReference type="InterPro" id="IPR039411">
    <property type="entry name" value="NSA2_fam"/>
</dbReference>
<comment type="similarity">
    <text evidence="2">Belongs to the eukaryotic ribosomal protein eS8 family. Ribosome biogenesis protein NSA2 subfamily.</text>
</comment>
<dbReference type="Proteomes" id="UP000645828">
    <property type="component" value="Unassembled WGS sequence"/>
</dbReference>
<evidence type="ECO:0000256" key="5">
    <source>
        <dbReference type="ARBA" id="ARBA00023242"/>
    </source>
</evidence>
<organism evidence="7 8">
    <name type="scientific">Nyctereutes procyonoides</name>
    <name type="common">Raccoon dog</name>
    <name type="synonym">Canis procyonoides</name>
    <dbReference type="NCBI Taxonomy" id="34880"/>
    <lineage>
        <taxon>Eukaryota</taxon>
        <taxon>Metazoa</taxon>
        <taxon>Chordata</taxon>
        <taxon>Craniata</taxon>
        <taxon>Vertebrata</taxon>
        <taxon>Euteleostomi</taxon>
        <taxon>Mammalia</taxon>
        <taxon>Eutheria</taxon>
        <taxon>Laurasiatheria</taxon>
        <taxon>Carnivora</taxon>
        <taxon>Caniformia</taxon>
        <taxon>Canidae</taxon>
        <taxon>Nyctereutes</taxon>
    </lineage>
</organism>
<reference evidence="7" key="1">
    <citation type="submission" date="2020-12" db="EMBL/GenBank/DDBJ databases">
        <authorList>
            <consortium name="Molecular Ecology Group"/>
        </authorList>
    </citation>
    <scope>NUCLEOTIDE SEQUENCE</scope>
    <source>
        <strain evidence="7">TBG_1078</strain>
    </source>
</reference>